<dbReference type="RefSeq" id="WP_208428960.1">
    <property type="nucleotide sequence ID" value="NZ_JAEPRJ010000001.1"/>
</dbReference>
<dbReference type="PANTHER" id="PTHR34040:SF2">
    <property type="entry name" value="FLAGELLAR BIOSYNTHETIC PROTEIN FLIQ"/>
    <property type="match status" value="1"/>
</dbReference>
<evidence type="ECO:0000256" key="8">
    <source>
        <dbReference type="ARBA" id="ARBA00023143"/>
    </source>
</evidence>
<feature type="transmembrane region" description="Helical" evidence="9">
    <location>
        <begin position="20"/>
        <end position="39"/>
    </location>
</feature>
<keyword evidence="6 9" id="KW-1133">Transmembrane helix</keyword>
<evidence type="ECO:0000256" key="7">
    <source>
        <dbReference type="ARBA" id="ARBA00023136"/>
    </source>
</evidence>
<evidence type="ECO:0000256" key="3">
    <source>
        <dbReference type="ARBA" id="ARBA00021718"/>
    </source>
</evidence>
<evidence type="ECO:0000313" key="10">
    <source>
        <dbReference type="EMBL" id="MBK5897483.1"/>
    </source>
</evidence>
<evidence type="ECO:0000256" key="5">
    <source>
        <dbReference type="ARBA" id="ARBA00022692"/>
    </source>
</evidence>
<sequence>MSADKVIDISRETVMLILKLSAPMLLASLVVGLIISLIQTITSIQEQTLTFVPKLIVTMLMLVLTGGWMMTSLSEFTTELFSGFGDYIYESTGFIGYIVTLL</sequence>
<evidence type="ECO:0000256" key="6">
    <source>
        <dbReference type="ARBA" id="ARBA00022989"/>
    </source>
</evidence>
<keyword evidence="5 9" id="KW-0812">Transmembrane</keyword>
<comment type="similarity">
    <text evidence="2 9">Belongs to the FliQ/MopD/SpaQ family.</text>
</comment>
<dbReference type="Proteomes" id="UP000604730">
    <property type="component" value="Unassembled WGS sequence"/>
</dbReference>
<evidence type="ECO:0000256" key="9">
    <source>
        <dbReference type="RuleBase" id="RU364090"/>
    </source>
</evidence>
<dbReference type="PIRSF" id="PIRSF004669">
    <property type="entry name" value="FliQ"/>
    <property type="match status" value="1"/>
</dbReference>
<dbReference type="PRINTS" id="PR00952">
    <property type="entry name" value="TYPE3IMQPROT"/>
</dbReference>
<accession>A0ABS1J000</accession>
<name>A0ABS1J000_9FIRM</name>
<keyword evidence="10" id="KW-0966">Cell projection</keyword>
<protein>
    <recommendedName>
        <fullName evidence="3 9">Flagellar biosynthetic protein FliQ</fullName>
    </recommendedName>
</protein>
<evidence type="ECO:0000256" key="1">
    <source>
        <dbReference type="ARBA" id="ARBA00004651"/>
    </source>
</evidence>
<keyword evidence="10" id="KW-0282">Flagellum</keyword>
<keyword evidence="7 9" id="KW-0472">Membrane</keyword>
<keyword evidence="10" id="KW-0969">Cilium</keyword>
<keyword evidence="11" id="KW-1185">Reference proteome</keyword>
<comment type="caution">
    <text evidence="10">The sequence shown here is derived from an EMBL/GenBank/DDBJ whole genome shotgun (WGS) entry which is preliminary data.</text>
</comment>
<feature type="transmembrane region" description="Helical" evidence="9">
    <location>
        <begin position="51"/>
        <end position="70"/>
    </location>
</feature>
<evidence type="ECO:0000256" key="2">
    <source>
        <dbReference type="ARBA" id="ARBA00006156"/>
    </source>
</evidence>
<dbReference type="InterPro" id="IPR006305">
    <property type="entry name" value="FliQ"/>
</dbReference>
<keyword evidence="4 9" id="KW-1003">Cell membrane</keyword>
<dbReference type="InterPro" id="IPR002191">
    <property type="entry name" value="Bac_export_3"/>
</dbReference>
<organism evidence="10 11">
    <name type="scientific">Catonella massiliensis</name>
    <dbReference type="NCBI Taxonomy" id="2799636"/>
    <lineage>
        <taxon>Bacteria</taxon>
        <taxon>Bacillati</taxon>
        <taxon>Bacillota</taxon>
        <taxon>Clostridia</taxon>
        <taxon>Lachnospirales</taxon>
        <taxon>Lachnospiraceae</taxon>
        <taxon>Catonella</taxon>
    </lineage>
</organism>
<comment type="function">
    <text evidence="9">Role in flagellar biosynthesis.</text>
</comment>
<gene>
    <name evidence="9 10" type="primary">fliQ</name>
    <name evidence="10" type="ORF">JJN12_06790</name>
</gene>
<dbReference type="PANTHER" id="PTHR34040">
    <property type="entry name" value="FLAGELLAR BIOSYNTHETIC PROTEIN FLIQ"/>
    <property type="match status" value="1"/>
</dbReference>
<keyword evidence="8 9" id="KW-0975">Bacterial flagellum</keyword>
<proteinExistence type="inferred from homology"/>
<comment type="subcellular location">
    <subcellularLocation>
        <location evidence="1 9">Cell membrane</location>
        <topology evidence="1">Multi-pass membrane protein</topology>
    </subcellularLocation>
    <subcellularLocation>
        <location evidence="9">Bacterial flagellum basal body</location>
    </subcellularLocation>
</comment>
<evidence type="ECO:0000256" key="4">
    <source>
        <dbReference type="ARBA" id="ARBA00022475"/>
    </source>
</evidence>
<reference evidence="10 11" key="1">
    <citation type="submission" date="2021-01" db="EMBL/GenBank/DDBJ databases">
        <title>Isolation and description of Catonella massiliensis sp. nov., a novel Catonella species, isolated from a stable periodontitis subject.</title>
        <authorList>
            <person name="Antezack A."/>
            <person name="Boxberger M."/>
            <person name="La Scola B."/>
            <person name="Monnet-Corti V."/>
        </authorList>
    </citation>
    <scope>NUCLEOTIDE SEQUENCE [LARGE SCALE GENOMIC DNA]</scope>
    <source>
        <strain evidence="10 11">Marseille-Q4567</strain>
    </source>
</reference>
<evidence type="ECO:0000313" key="11">
    <source>
        <dbReference type="Proteomes" id="UP000604730"/>
    </source>
</evidence>
<dbReference type="EMBL" id="JAEPRJ010000001">
    <property type="protein sequence ID" value="MBK5897483.1"/>
    <property type="molecule type" value="Genomic_DNA"/>
</dbReference>
<dbReference type="NCBIfam" id="TIGR01402">
    <property type="entry name" value="fliQ"/>
    <property type="match status" value="1"/>
</dbReference>
<dbReference type="Pfam" id="PF01313">
    <property type="entry name" value="Bac_export_3"/>
    <property type="match status" value="1"/>
</dbReference>